<keyword evidence="2" id="KW-1185">Reference proteome</keyword>
<dbReference type="SUPFAM" id="SSF53790">
    <property type="entry name" value="Tetrapyrrole methylase"/>
    <property type="match status" value="1"/>
</dbReference>
<dbReference type="InterPro" id="IPR008189">
    <property type="entry name" value="rRNA_ssu_MeTfrase_I"/>
</dbReference>
<dbReference type="InterPro" id="IPR014777">
    <property type="entry name" value="4pyrrole_Mease_sub1"/>
</dbReference>
<protein>
    <submittedName>
        <fullName evidence="1">SAM-dependent methyltransferase</fullName>
    </submittedName>
</protein>
<dbReference type="PANTHER" id="PTHR46111">
    <property type="entry name" value="RIBOSOMAL RNA SMALL SUBUNIT METHYLTRANSFERASE I"/>
    <property type="match status" value="1"/>
</dbReference>
<dbReference type="InterPro" id="IPR035996">
    <property type="entry name" value="4pyrrol_Methylase_sf"/>
</dbReference>
<dbReference type="Gene3D" id="3.30.950.10">
    <property type="entry name" value="Methyltransferase, Cobalt-precorrin-4 Transmethylase, Domain 2"/>
    <property type="match status" value="1"/>
</dbReference>
<proteinExistence type="predicted"/>
<dbReference type="PANTHER" id="PTHR46111:SF2">
    <property type="entry name" value="SAM-DEPENDENT METHYLTRANSFERASE"/>
    <property type="match status" value="1"/>
</dbReference>
<dbReference type="GO" id="GO:0008168">
    <property type="term" value="F:methyltransferase activity"/>
    <property type="evidence" value="ECO:0007669"/>
    <property type="project" value="UniProtKB-KW"/>
</dbReference>
<dbReference type="Gene3D" id="3.40.1010.10">
    <property type="entry name" value="Cobalt-precorrin-4 Transmethylase, Domain 1"/>
    <property type="match status" value="1"/>
</dbReference>
<organism evidence="1 2">
    <name type="scientific">Chryseolinea lacunae</name>
    <dbReference type="NCBI Taxonomy" id="2801331"/>
    <lineage>
        <taxon>Bacteria</taxon>
        <taxon>Pseudomonadati</taxon>
        <taxon>Bacteroidota</taxon>
        <taxon>Cytophagia</taxon>
        <taxon>Cytophagales</taxon>
        <taxon>Fulvivirgaceae</taxon>
        <taxon>Chryseolinea</taxon>
    </lineage>
</organism>
<dbReference type="GO" id="GO:0032259">
    <property type="term" value="P:methylation"/>
    <property type="evidence" value="ECO:0007669"/>
    <property type="project" value="UniProtKB-KW"/>
</dbReference>
<evidence type="ECO:0000313" key="1">
    <source>
        <dbReference type="EMBL" id="MBL0741670.1"/>
    </source>
</evidence>
<dbReference type="RefSeq" id="WP_202009039.1">
    <property type="nucleotide sequence ID" value="NZ_JAERRB010000003.1"/>
</dbReference>
<dbReference type="CDD" id="cd11649">
    <property type="entry name" value="RsmI_like"/>
    <property type="match status" value="1"/>
</dbReference>
<gene>
    <name evidence="1" type="ORF">JI741_10605</name>
</gene>
<reference evidence="1 2" key="1">
    <citation type="submission" date="2021-01" db="EMBL/GenBank/DDBJ databases">
        <title>Chryseolinea sp. Jin1 Genome sequencing and assembly.</title>
        <authorList>
            <person name="Kim I."/>
        </authorList>
    </citation>
    <scope>NUCLEOTIDE SEQUENCE [LARGE SCALE GENOMIC DNA]</scope>
    <source>
        <strain evidence="1 2">Jin1</strain>
    </source>
</reference>
<sequence>MPLGKLYLIPNIIADGTQHVVITAQVRNELPHIAHFLAEDIRTARRYLSSLKIYETIEALHFEVLNKDTDPRALEQLFAPLRQGHDLGVLSESGCPGVADPGALAVKYAHEQGIVVVPLVGPSSLLLALMASGLNGQRFAFQGYLPIDAAAQTKALKEFEKESKQKNQTQMFIETPYRNNSLFQAMLKNLNPDTLLCVAVEVTGTSESIRTLPVRHWKKVSVEWPKAPAVFLFLAI</sequence>
<dbReference type="Proteomes" id="UP000613030">
    <property type="component" value="Unassembled WGS sequence"/>
</dbReference>
<comment type="caution">
    <text evidence="1">The sequence shown here is derived from an EMBL/GenBank/DDBJ whole genome shotgun (WGS) entry which is preliminary data.</text>
</comment>
<keyword evidence="1" id="KW-0489">Methyltransferase</keyword>
<keyword evidence="1" id="KW-0808">Transferase</keyword>
<dbReference type="InterPro" id="IPR014776">
    <property type="entry name" value="4pyrrole_Mease_sub2"/>
</dbReference>
<name>A0ABS1KQC1_9BACT</name>
<dbReference type="EMBL" id="JAERRB010000003">
    <property type="protein sequence ID" value="MBL0741670.1"/>
    <property type="molecule type" value="Genomic_DNA"/>
</dbReference>
<accession>A0ABS1KQC1</accession>
<dbReference type="PIRSF" id="PIRSF005917">
    <property type="entry name" value="MTase_YraL"/>
    <property type="match status" value="1"/>
</dbReference>
<evidence type="ECO:0000313" key="2">
    <source>
        <dbReference type="Proteomes" id="UP000613030"/>
    </source>
</evidence>